<dbReference type="InterPro" id="IPR036388">
    <property type="entry name" value="WH-like_DNA-bd_sf"/>
</dbReference>
<feature type="compositionally biased region" description="Polar residues" evidence="1">
    <location>
        <begin position="107"/>
        <end position="116"/>
    </location>
</feature>
<feature type="region of interest" description="Disordered" evidence="1">
    <location>
        <begin position="97"/>
        <end position="116"/>
    </location>
</feature>
<dbReference type="EMBL" id="AMPO01000002">
    <property type="protein sequence ID" value="EKF86559.1"/>
    <property type="molecule type" value="Genomic_DNA"/>
</dbReference>
<dbReference type="AlphaFoldDB" id="K2RDY1"/>
<protein>
    <recommendedName>
        <fullName evidence="4">HTH arsR-type domain-containing protein</fullName>
    </recommendedName>
</protein>
<comment type="caution">
    <text evidence="2">The sequence shown here is derived from an EMBL/GenBank/DDBJ whole genome shotgun (WGS) entry which is preliminary data.</text>
</comment>
<evidence type="ECO:0000313" key="3">
    <source>
        <dbReference type="Proteomes" id="UP000007360"/>
    </source>
</evidence>
<dbReference type="Proteomes" id="UP000007360">
    <property type="component" value="Unassembled WGS sequence"/>
</dbReference>
<keyword evidence="3" id="KW-1185">Reference proteome</keyword>
<accession>K2RDY1</accession>
<gene>
    <name evidence="2" type="ORF">A994_03713</name>
</gene>
<dbReference type="PATRIC" id="fig|1204725.3.peg.748"/>
<dbReference type="Gene3D" id="1.10.10.10">
    <property type="entry name" value="Winged helix-like DNA-binding domain superfamily/Winged helix DNA-binding domain"/>
    <property type="match status" value="1"/>
</dbReference>
<proteinExistence type="predicted"/>
<dbReference type="SUPFAM" id="SSF46785">
    <property type="entry name" value="Winged helix' DNA-binding domain"/>
    <property type="match status" value="1"/>
</dbReference>
<dbReference type="OrthoDB" id="71582at2157"/>
<evidence type="ECO:0000313" key="2">
    <source>
        <dbReference type="EMBL" id="EKF86559.1"/>
    </source>
</evidence>
<sequence>MLSEILGDYPRVRVIEILITHPWSEYTKKDLSEASGISRRTLYTLLDELETYQIIKPTRKIGSAQLYTLNQESKTTHALMTFQKELAEIEISKQLSGEDDLHEGESVISSSIKKVA</sequence>
<evidence type="ECO:0008006" key="4">
    <source>
        <dbReference type="Google" id="ProtNLM"/>
    </source>
</evidence>
<name>K2RDY1_METFP</name>
<organism evidence="2 3">
    <name type="scientific">Methanobacterium formicicum (strain DSM 3637 / PP1)</name>
    <dbReference type="NCBI Taxonomy" id="1204725"/>
    <lineage>
        <taxon>Archaea</taxon>
        <taxon>Methanobacteriati</taxon>
        <taxon>Methanobacteriota</taxon>
        <taxon>Methanomada group</taxon>
        <taxon>Methanobacteria</taxon>
        <taxon>Methanobacteriales</taxon>
        <taxon>Methanobacteriaceae</taxon>
        <taxon>Methanobacterium</taxon>
    </lineage>
</organism>
<dbReference type="InterPro" id="IPR036390">
    <property type="entry name" value="WH_DNA-bd_sf"/>
</dbReference>
<evidence type="ECO:0000256" key="1">
    <source>
        <dbReference type="SAM" id="MobiDB-lite"/>
    </source>
</evidence>
<reference evidence="2 3" key="1">
    <citation type="journal article" date="2012" name="J. Bacteriol.">
        <title>Draft genome sequence of Methanobacterium formicicum DSM 3637, an archaebacterium isolated from the methane producer amoeba Pelomyxa palustris.</title>
        <authorList>
            <person name="Gutierrez G."/>
        </authorList>
    </citation>
    <scope>NUCLEOTIDE SEQUENCE [LARGE SCALE GENOMIC DNA]</scope>
    <source>
        <strain evidence="3">DSM 3637 / PP1</strain>
    </source>
</reference>
<dbReference type="RefSeq" id="WP_004029950.1">
    <property type="nucleotide sequence ID" value="NZ_AMPO01000002.1"/>
</dbReference>